<organism evidence="1 2">
    <name type="scientific">Wuchereria bancrofti</name>
    <dbReference type="NCBI Taxonomy" id="6293"/>
    <lineage>
        <taxon>Eukaryota</taxon>
        <taxon>Metazoa</taxon>
        <taxon>Ecdysozoa</taxon>
        <taxon>Nematoda</taxon>
        <taxon>Chromadorea</taxon>
        <taxon>Rhabditida</taxon>
        <taxon>Spirurina</taxon>
        <taxon>Spiruromorpha</taxon>
        <taxon>Filarioidea</taxon>
        <taxon>Onchocercidae</taxon>
        <taxon>Wuchereria</taxon>
    </lineage>
</organism>
<protein>
    <submittedName>
        <fullName evidence="1">Uncharacterized protein</fullName>
    </submittedName>
</protein>
<dbReference type="Proteomes" id="UP000004810">
    <property type="component" value="Unassembled WGS sequence"/>
</dbReference>
<proteinExistence type="predicted"/>
<gene>
    <name evidence="1" type="ORF">WUBG_07600</name>
</gene>
<accession>J9EH56</accession>
<sequence length="209" mass="23558">MKSSSTAYLFRMLYYTTEQNEWETSNEVDLHSGTKSIDSPSNEARWSLLGNPPSNLANTNRHYHNSIPSTHRLITLLAPTFLRKEPEDALKNGAGSGVVGTTTMRQRNVIDEGFPNRNRDDCTILLLVDTQSIGDTLNSKYLQSEQLYDLSSKRRCWRNEYAFCDFILLQKSEMVHSSPPSNNEGTRNGGLPEYSVSVAVQIVRMSNCS</sequence>
<comment type="caution">
    <text evidence="1">The sequence shown here is derived from an EMBL/GenBank/DDBJ whole genome shotgun (WGS) entry which is preliminary data.</text>
</comment>
<dbReference type="AlphaFoldDB" id="J9EH56"/>
<name>J9EH56_WUCBA</name>
<evidence type="ECO:0000313" key="1">
    <source>
        <dbReference type="EMBL" id="EJW81493.1"/>
    </source>
</evidence>
<evidence type="ECO:0000313" key="2">
    <source>
        <dbReference type="Proteomes" id="UP000004810"/>
    </source>
</evidence>
<dbReference type="EMBL" id="ADBV01003601">
    <property type="protein sequence ID" value="EJW81493.1"/>
    <property type="molecule type" value="Genomic_DNA"/>
</dbReference>
<reference evidence="2" key="1">
    <citation type="submission" date="2012-08" db="EMBL/GenBank/DDBJ databases">
        <title>The Genome Sequence of Wuchereria bancrofti.</title>
        <authorList>
            <person name="Nutman T.B."/>
            <person name="Fink D.L."/>
            <person name="Russ C."/>
            <person name="Young S."/>
            <person name="Zeng Q."/>
            <person name="Koehrsen M."/>
            <person name="Alvarado L."/>
            <person name="Berlin A."/>
            <person name="Chapman S.B."/>
            <person name="Chen Z."/>
            <person name="Freedman E."/>
            <person name="Gellesch M."/>
            <person name="Goldberg J."/>
            <person name="Griggs A."/>
            <person name="Gujja S."/>
            <person name="Heilman E.R."/>
            <person name="Heiman D."/>
            <person name="Hepburn T."/>
            <person name="Howarth C."/>
            <person name="Jen D."/>
            <person name="Larson L."/>
            <person name="Lewis B."/>
            <person name="Mehta T."/>
            <person name="Park D."/>
            <person name="Pearson M."/>
            <person name="Roberts A."/>
            <person name="Saif S."/>
            <person name="Shea T."/>
            <person name="Shenoy N."/>
            <person name="Sisk P."/>
            <person name="Stolte C."/>
            <person name="Sykes S."/>
            <person name="Walk T."/>
            <person name="White J."/>
            <person name="Yandava C."/>
            <person name="Haas B."/>
            <person name="Henn M.R."/>
            <person name="Nusbaum C."/>
            <person name="Birren B."/>
        </authorList>
    </citation>
    <scope>NUCLEOTIDE SEQUENCE [LARGE SCALE GENOMIC DNA]</scope>
    <source>
        <strain evidence="2">NA</strain>
    </source>
</reference>